<dbReference type="EMBL" id="JAVFWL010000006">
    <property type="protein sequence ID" value="KAK6759332.1"/>
    <property type="molecule type" value="Genomic_DNA"/>
</dbReference>
<protein>
    <recommendedName>
        <fullName evidence="12">SURF4 family protein</fullName>
    </recommendedName>
</protein>
<evidence type="ECO:0000313" key="11">
    <source>
        <dbReference type="Proteomes" id="UP001303046"/>
    </source>
</evidence>
<evidence type="ECO:0000256" key="4">
    <source>
        <dbReference type="ARBA" id="ARBA00022692"/>
    </source>
</evidence>
<sequence>MSAAIIWLRLKPLIHGFIGTMFNALRVKADKFFEFGLKFFAGENGVWHDHETFVKERESVRPRTNFNAILTTISAVMDQFRAGGPQRELFAGAEDLADDVLRRTRHVLPHVARLCLISTFLEDGIRMWFQWEDQRQFMQESWSCGWFLASCFVIYNFFGQFVPVIMIMLRKKVTIACAVLGSIVLLQTVAYHILWDLKFLARNVAVGGGLVLLLAETQEEKASLFAGVPTMGDSNKPKSYMLLAGRVLLIFMFTSLLHFEMSLLQVVEIVVGFALIMLVCVGYKTKLSAMFLVVWLFGLNLWLNAWWTVPSDRFYRDFMKYDFFQTMSVIGGLLLVIAYGPGGVSVDDYKKRW</sequence>
<evidence type="ECO:0000256" key="3">
    <source>
        <dbReference type="ARBA" id="ARBA00022448"/>
    </source>
</evidence>
<feature type="transmembrane region" description="Helical" evidence="9">
    <location>
        <begin position="173"/>
        <end position="193"/>
    </location>
</feature>
<feature type="transmembrane region" description="Helical" evidence="9">
    <location>
        <begin position="327"/>
        <end position="346"/>
    </location>
</feature>
<evidence type="ECO:0000256" key="2">
    <source>
        <dbReference type="ARBA" id="ARBA00006945"/>
    </source>
</evidence>
<dbReference type="PANTHER" id="PTHR23427:SF1">
    <property type="entry name" value="SURFEIT LOCUS PROTEIN 4"/>
    <property type="match status" value="1"/>
</dbReference>
<evidence type="ECO:0000256" key="1">
    <source>
        <dbReference type="ARBA" id="ARBA00004477"/>
    </source>
</evidence>
<dbReference type="PROSITE" id="PS01339">
    <property type="entry name" value="SURF4"/>
    <property type="match status" value="1"/>
</dbReference>
<evidence type="ECO:0000256" key="6">
    <source>
        <dbReference type="ARBA" id="ARBA00022927"/>
    </source>
</evidence>
<evidence type="ECO:0000256" key="8">
    <source>
        <dbReference type="ARBA" id="ARBA00023136"/>
    </source>
</evidence>
<reference evidence="10 11" key="1">
    <citation type="submission" date="2023-08" db="EMBL/GenBank/DDBJ databases">
        <title>A Necator americanus chromosomal reference genome.</title>
        <authorList>
            <person name="Ilik V."/>
            <person name="Petrzelkova K.J."/>
            <person name="Pardy F."/>
            <person name="Fuh T."/>
            <person name="Niatou-Singa F.S."/>
            <person name="Gouil Q."/>
            <person name="Baker L."/>
            <person name="Ritchie M.E."/>
            <person name="Jex A.R."/>
            <person name="Gazzola D."/>
            <person name="Li H."/>
            <person name="Toshio Fujiwara R."/>
            <person name="Zhan B."/>
            <person name="Aroian R.V."/>
            <person name="Pafco B."/>
            <person name="Schwarz E.M."/>
        </authorList>
    </citation>
    <scope>NUCLEOTIDE SEQUENCE [LARGE SCALE GENOMIC DNA]</scope>
    <source>
        <strain evidence="10 11">Aroian</strain>
        <tissue evidence="10">Whole animal</tissue>
    </source>
</reference>
<feature type="transmembrane region" description="Helical" evidence="9">
    <location>
        <begin position="290"/>
        <end position="307"/>
    </location>
</feature>
<keyword evidence="3" id="KW-0813">Transport</keyword>
<comment type="subcellular location">
    <subcellularLocation>
        <location evidence="1">Endoplasmic reticulum membrane</location>
        <topology evidence="1">Multi-pass membrane protein</topology>
    </subcellularLocation>
</comment>
<keyword evidence="8 9" id="KW-0472">Membrane</keyword>
<gene>
    <name evidence="10" type="primary">Necator_chrX.g21280</name>
    <name evidence="10" type="ORF">RB195_021119</name>
</gene>
<dbReference type="InterPro" id="IPR002995">
    <property type="entry name" value="Surf4"/>
</dbReference>
<organism evidence="10 11">
    <name type="scientific">Necator americanus</name>
    <name type="common">Human hookworm</name>
    <dbReference type="NCBI Taxonomy" id="51031"/>
    <lineage>
        <taxon>Eukaryota</taxon>
        <taxon>Metazoa</taxon>
        <taxon>Ecdysozoa</taxon>
        <taxon>Nematoda</taxon>
        <taxon>Chromadorea</taxon>
        <taxon>Rhabditida</taxon>
        <taxon>Rhabditina</taxon>
        <taxon>Rhabditomorpha</taxon>
        <taxon>Strongyloidea</taxon>
        <taxon>Ancylostomatidae</taxon>
        <taxon>Bunostominae</taxon>
        <taxon>Necator</taxon>
    </lineage>
</organism>
<evidence type="ECO:0000256" key="5">
    <source>
        <dbReference type="ARBA" id="ARBA00022824"/>
    </source>
</evidence>
<keyword evidence="11" id="KW-1185">Reference proteome</keyword>
<feature type="transmembrane region" description="Helical" evidence="9">
    <location>
        <begin position="145"/>
        <end position="166"/>
    </location>
</feature>
<dbReference type="Pfam" id="PF02077">
    <property type="entry name" value="SURF4"/>
    <property type="match status" value="1"/>
</dbReference>
<comment type="similarity">
    <text evidence="2">Belongs to the SURF4 family.</text>
</comment>
<feature type="transmembrane region" description="Helical" evidence="9">
    <location>
        <begin position="263"/>
        <end position="283"/>
    </location>
</feature>
<evidence type="ECO:0000313" key="10">
    <source>
        <dbReference type="EMBL" id="KAK6759332.1"/>
    </source>
</evidence>
<feature type="transmembrane region" description="Helical" evidence="9">
    <location>
        <begin position="240"/>
        <end position="257"/>
    </location>
</feature>
<evidence type="ECO:0008006" key="12">
    <source>
        <dbReference type="Google" id="ProtNLM"/>
    </source>
</evidence>
<keyword evidence="4 9" id="KW-0812">Transmembrane</keyword>
<evidence type="ECO:0000256" key="7">
    <source>
        <dbReference type="ARBA" id="ARBA00022989"/>
    </source>
</evidence>
<dbReference type="Proteomes" id="UP001303046">
    <property type="component" value="Unassembled WGS sequence"/>
</dbReference>
<keyword evidence="5" id="KW-0256">Endoplasmic reticulum</keyword>
<proteinExistence type="inferred from homology"/>
<dbReference type="InterPro" id="IPR045214">
    <property type="entry name" value="Surf1/Surf4"/>
</dbReference>
<keyword evidence="6" id="KW-0653">Protein transport</keyword>
<keyword evidence="7 9" id="KW-1133">Transmembrane helix</keyword>
<dbReference type="PANTHER" id="PTHR23427">
    <property type="entry name" value="SURFEIT LOCUS PROTEIN"/>
    <property type="match status" value="1"/>
</dbReference>
<comment type="caution">
    <text evidence="10">The sequence shown here is derived from an EMBL/GenBank/DDBJ whole genome shotgun (WGS) entry which is preliminary data.</text>
</comment>
<name>A0ABR1E9G0_NECAM</name>
<evidence type="ECO:0000256" key="9">
    <source>
        <dbReference type="SAM" id="Phobius"/>
    </source>
</evidence>
<accession>A0ABR1E9G0</accession>